<dbReference type="EMBL" id="BDIP01000509">
    <property type="protein sequence ID" value="GCA62335.1"/>
    <property type="molecule type" value="Genomic_DNA"/>
</dbReference>
<protein>
    <submittedName>
        <fullName evidence="1">Uncharacterized protein</fullName>
    </submittedName>
</protein>
<accession>A0A391NKC3</accession>
<reference evidence="1 2" key="1">
    <citation type="journal article" date="2018" name="PLoS ONE">
        <title>The draft genome of Kipferlia bialata reveals reductive genome evolution in fornicate parasites.</title>
        <authorList>
            <person name="Tanifuji G."/>
            <person name="Takabayashi S."/>
            <person name="Kume K."/>
            <person name="Takagi M."/>
            <person name="Nakayama T."/>
            <person name="Kamikawa R."/>
            <person name="Inagaki Y."/>
            <person name="Hashimoto T."/>
        </authorList>
    </citation>
    <scope>NUCLEOTIDE SEQUENCE [LARGE SCALE GENOMIC DNA]</scope>
    <source>
        <strain evidence="1">NY0173</strain>
    </source>
</reference>
<sequence length="194" mass="22074">MFVQGDRLHVLGIDPSGNPAMLVLDAAIDEWTTHTEGPMPLVYPVTRSRVTRIPRMRSGVRPIVFGESVSILQENLIHSYTDGEWNVKYDCSDLYFILGYEPQRWVQVGRYIITLPESVTKPSRRVSVGPHLPYSVFDLVTGEWTRWPGMVPRDGWKVDMMVGEDGQGIMYVSKDHDRPCTVYSVCIQPLALYT</sequence>
<gene>
    <name evidence="1" type="ORF">KIPB_002866</name>
</gene>
<dbReference type="Proteomes" id="UP000265618">
    <property type="component" value="Unassembled WGS sequence"/>
</dbReference>
<proteinExistence type="predicted"/>
<evidence type="ECO:0000313" key="1">
    <source>
        <dbReference type="EMBL" id="GCA62335.1"/>
    </source>
</evidence>
<comment type="caution">
    <text evidence="1">The sequence shown here is derived from an EMBL/GenBank/DDBJ whole genome shotgun (WGS) entry which is preliminary data.</text>
</comment>
<name>A0A391NKC3_9EUKA</name>
<organism evidence="1 2">
    <name type="scientific">Kipferlia bialata</name>
    <dbReference type="NCBI Taxonomy" id="797122"/>
    <lineage>
        <taxon>Eukaryota</taxon>
        <taxon>Metamonada</taxon>
        <taxon>Carpediemonas-like organisms</taxon>
        <taxon>Kipferlia</taxon>
    </lineage>
</organism>
<evidence type="ECO:0000313" key="2">
    <source>
        <dbReference type="Proteomes" id="UP000265618"/>
    </source>
</evidence>
<keyword evidence="2" id="KW-1185">Reference proteome</keyword>
<dbReference type="AlphaFoldDB" id="A0A391NKC3"/>